<reference evidence="1 2" key="1">
    <citation type="journal article" date="2023" name="Arcadia Sci">
        <title>De novo assembly of a long-read Amblyomma americanum tick genome.</title>
        <authorList>
            <person name="Chou S."/>
            <person name="Poskanzer K.E."/>
            <person name="Rollins M."/>
            <person name="Thuy-Boun P.S."/>
        </authorList>
    </citation>
    <scope>NUCLEOTIDE SEQUENCE [LARGE SCALE GENOMIC DNA]</scope>
    <source>
        <strain evidence="1">F_SG_1</strain>
        <tissue evidence="1">Salivary glands</tissue>
    </source>
</reference>
<dbReference type="AlphaFoldDB" id="A0AAQ4F171"/>
<sequence length="72" mass="7777">MEDRYRLSAGTRRPLCTKVALHLFGSALPRPAVHLKPRKNRGRCAFVPSLDGRLFVPGSSSASDTSAARTAP</sequence>
<name>A0AAQ4F171_AMBAM</name>
<dbReference type="EMBL" id="JARKHS020008332">
    <property type="protein sequence ID" value="KAK8780876.1"/>
    <property type="molecule type" value="Genomic_DNA"/>
</dbReference>
<protein>
    <submittedName>
        <fullName evidence="1">Uncharacterized protein</fullName>
    </submittedName>
</protein>
<gene>
    <name evidence="1" type="ORF">V5799_017784</name>
</gene>
<evidence type="ECO:0000313" key="2">
    <source>
        <dbReference type="Proteomes" id="UP001321473"/>
    </source>
</evidence>
<proteinExistence type="predicted"/>
<dbReference type="Proteomes" id="UP001321473">
    <property type="component" value="Unassembled WGS sequence"/>
</dbReference>
<evidence type="ECO:0000313" key="1">
    <source>
        <dbReference type="EMBL" id="KAK8780876.1"/>
    </source>
</evidence>
<accession>A0AAQ4F171</accession>
<organism evidence="1 2">
    <name type="scientific">Amblyomma americanum</name>
    <name type="common">Lone star tick</name>
    <dbReference type="NCBI Taxonomy" id="6943"/>
    <lineage>
        <taxon>Eukaryota</taxon>
        <taxon>Metazoa</taxon>
        <taxon>Ecdysozoa</taxon>
        <taxon>Arthropoda</taxon>
        <taxon>Chelicerata</taxon>
        <taxon>Arachnida</taxon>
        <taxon>Acari</taxon>
        <taxon>Parasitiformes</taxon>
        <taxon>Ixodida</taxon>
        <taxon>Ixodoidea</taxon>
        <taxon>Ixodidae</taxon>
        <taxon>Amblyomminae</taxon>
        <taxon>Amblyomma</taxon>
    </lineage>
</organism>
<keyword evidence="2" id="KW-1185">Reference proteome</keyword>
<comment type="caution">
    <text evidence="1">The sequence shown here is derived from an EMBL/GenBank/DDBJ whole genome shotgun (WGS) entry which is preliminary data.</text>
</comment>